<evidence type="ECO:0000313" key="7">
    <source>
        <dbReference type="Proteomes" id="UP000306236"/>
    </source>
</evidence>
<reference evidence="6 7" key="1">
    <citation type="submission" date="2019-04" db="EMBL/GenBank/DDBJ databases">
        <title>Lampropedia sp YIM MLB12 draf genome.</title>
        <authorList>
            <person name="Wang Y.-X."/>
        </authorList>
    </citation>
    <scope>NUCLEOTIDE SEQUENCE [LARGE SCALE GENOMIC DNA]</scope>
    <source>
        <strain evidence="6 7">YIM MLB12</strain>
    </source>
</reference>
<evidence type="ECO:0000313" key="6">
    <source>
        <dbReference type="EMBL" id="THJ36069.1"/>
    </source>
</evidence>
<dbReference type="SUPFAM" id="SSF53850">
    <property type="entry name" value="Periplasmic binding protein-like II"/>
    <property type="match status" value="1"/>
</dbReference>
<dbReference type="Pfam" id="PF00126">
    <property type="entry name" value="HTH_1"/>
    <property type="match status" value="1"/>
</dbReference>
<dbReference type="PRINTS" id="PR00039">
    <property type="entry name" value="HTHLYSR"/>
</dbReference>
<dbReference type="PANTHER" id="PTHR30346">
    <property type="entry name" value="TRANSCRIPTIONAL DUAL REGULATOR HCAR-RELATED"/>
    <property type="match status" value="1"/>
</dbReference>
<dbReference type="PROSITE" id="PS50931">
    <property type="entry name" value="HTH_LYSR"/>
    <property type="match status" value="1"/>
</dbReference>
<dbReference type="OrthoDB" id="5292387at2"/>
<comment type="caution">
    <text evidence="6">The sequence shown here is derived from an EMBL/GenBank/DDBJ whole genome shotgun (WGS) entry which is preliminary data.</text>
</comment>
<evidence type="ECO:0000256" key="2">
    <source>
        <dbReference type="ARBA" id="ARBA00023015"/>
    </source>
</evidence>
<dbReference type="Pfam" id="PF03466">
    <property type="entry name" value="LysR_substrate"/>
    <property type="match status" value="1"/>
</dbReference>
<dbReference type="Proteomes" id="UP000306236">
    <property type="component" value="Unassembled WGS sequence"/>
</dbReference>
<keyword evidence="3" id="KW-0238">DNA-binding</keyword>
<dbReference type="InterPro" id="IPR000847">
    <property type="entry name" value="LysR_HTH_N"/>
</dbReference>
<dbReference type="RefSeq" id="WP_136404975.1">
    <property type="nucleotide sequence ID" value="NZ_SSWX01000002.1"/>
</dbReference>
<evidence type="ECO:0000256" key="3">
    <source>
        <dbReference type="ARBA" id="ARBA00023125"/>
    </source>
</evidence>
<name>A0A4S5BUB3_9BURK</name>
<dbReference type="SUPFAM" id="SSF46785">
    <property type="entry name" value="Winged helix' DNA-binding domain"/>
    <property type="match status" value="1"/>
</dbReference>
<accession>A0A4S5BUB3</accession>
<dbReference type="Gene3D" id="1.10.10.10">
    <property type="entry name" value="Winged helix-like DNA-binding domain superfamily/Winged helix DNA-binding domain"/>
    <property type="match status" value="1"/>
</dbReference>
<dbReference type="FunFam" id="1.10.10.10:FF:000001">
    <property type="entry name" value="LysR family transcriptional regulator"/>
    <property type="match status" value="1"/>
</dbReference>
<evidence type="ECO:0000256" key="4">
    <source>
        <dbReference type="ARBA" id="ARBA00023163"/>
    </source>
</evidence>
<evidence type="ECO:0000259" key="5">
    <source>
        <dbReference type="PROSITE" id="PS50931"/>
    </source>
</evidence>
<proteinExistence type="inferred from homology"/>
<comment type="similarity">
    <text evidence="1">Belongs to the LysR transcriptional regulatory family.</text>
</comment>
<dbReference type="EMBL" id="SSWX01000002">
    <property type="protein sequence ID" value="THJ36069.1"/>
    <property type="molecule type" value="Genomic_DNA"/>
</dbReference>
<dbReference type="InterPro" id="IPR036388">
    <property type="entry name" value="WH-like_DNA-bd_sf"/>
</dbReference>
<keyword evidence="2" id="KW-0805">Transcription regulation</keyword>
<dbReference type="Gene3D" id="3.40.190.10">
    <property type="entry name" value="Periplasmic binding protein-like II"/>
    <property type="match status" value="2"/>
</dbReference>
<protein>
    <submittedName>
        <fullName evidence="6">LysR family transcriptional regulator</fullName>
    </submittedName>
</protein>
<gene>
    <name evidence="6" type="ORF">E8K88_02015</name>
</gene>
<feature type="domain" description="HTH lysR-type" evidence="5">
    <location>
        <begin position="1"/>
        <end position="58"/>
    </location>
</feature>
<dbReference type="GO" id="GO:0003677">
    <property type="term" value="F:DNA binding"/>
    <property type="evidence" value="ECO:0007669"/>
    <property type="project" value="UniProtKB-KW"/>
</dbReference>
<dbReference type="InterPro" id="IPR036390">
    <property type="entry name" value="WH_DNA-bd_sf"/>
</dbReference>
<dbReference type="GO" id="GO:0003700">
    <property type="term" value="F:DNA-binding transcription factor activity"/>
    <property type="evidence" value="ECO:0007669"/>
    <property type="project" value="InterPro"/>
</dbReference>
<dbReference type="InterPro" id="IPR005119">
    <property type="entry name" value="LysR_subst-bd"/>
</dbReference>
<keyword evidence="4" id="KW-0804">Transcription</keyword>
<dbReference type="GO" id="GO:0032993">
    <property type="term" value="C:protein-DNA complex"/>
    <property type="evidence" value="ECO:0007669"/>
    <property type="project" value="TreeGrafter"/>
</dbReference>
<evidence type="ECO:0000256" key="1">
    <source>
        <dbReference type="ARBA" id="ARBA00009437"/>
    </source>
</evidence>
<organism evidence="6 7">
    <name type="scientific">Lampropedia aestuarii</name>
    <dbReference type="NCBI Taxonomy" id="2562762"/>
    <lineage>
        <taxon>Bacteria</taxon>
        <taxon>Pseudomonadati</taxon>
        <taxon>Pseudomonadota</taxon>
        <taxon>Betaproteobacteria</taxon>
        <taxon>Burkholderiales</taxon>
        <taxon>Comamonadaceae</taxon>
        <taxon>Lampropedia</taxon>
    </lineage>
</organism>
<dbReference type="AlphaFoldDB" id="A0A4S5BUB3"/>
<dbReference type="PANTHER" id="PTHR30346:SF17">
    <property type="entry name" value="LYSR FAMILY TRANSCRIPTIONAL REGULATOR"/>
    <property type="match status" value="1"/>
</dbReference>
<sequence length="302" mass="33554">MELRQLRYFVAVAEARNFTRASEQLHIAQPPLSRQIQMLETELGVALLLRNSRSVRLTEAGRVFYEQALRALAHIEQMKTVAQQVGANQQRRLCIGFVPSALYGGLPLLIRKLRQRFPDIDLHMLELSTSLQQVSALQSGRIDIGVGRIRSADQSVERIVLGEEKLVLAAPASHALGSADSPVSLQALAGQRLIVYPQEPRPSFADHVVSLLRDHSVRVKETIEVRELQTALGLVAAEGGVSLIPSSARIRTDVVYREVKEERATSPIILIHRLADTSWYIEPVLQLSREVFAEAALDGDRP</sequence>
<keyword evidence="7" id="KW-1185">Reference proteome</keyword>